<name>G0V6P7_NAUCA</name>
<reference key="2">
    <citation type="submission" date="2011-08" db="EMBL/GenBank/DDBJ databases">
        <title>Genome sequence of Naumovozyma castellii.</title>
        <authorList>
            <person name="Gordon J.L."/>
            <person name="Armisen D."/>
            <person name="Proux-Wera E."/>
            <person name="OhEigeartaigh S.S."/>
            <person name="Byrne K.P."/>
            <person name="Wolfe K.H."/>
        </authorList>
    </citation>
    <scope>NUCLEOTIDE SEQUENCE</scope>
    <source>
        <strain>Type strain:CBS 4309</strain>
    </source>
</reference>
<sequence>MLSRSGILLKTALLKSATRYSVRTFSVTRRAYAKSWDNTTQQNNEKINAHIQVDNLVSKIKAEPILTEKLEKIQNIMIEQNLVSNADGTAKPKIWQIVKILTNKELRTAMEEFKSELTNCGIELGPEQSKALMIVLGLEKEPPK</sequence>
<keyword evidence="2" id="KW-1185">Reference proteome</keyword>
<dbReference type="Proteomes" id="UP000001640">
    <property type="component" value="Chromosome 1"/>
</dbReference>
<dbReference type="GeneID" id="96900624"/>
<proteinExistence type="predicted"/>
<dbReference type="HOGENOM" id="CLU_150213_0_0_1"/>
<dbReference type="AlphaFoldDB" id="G0V6P7"/>
<evidence type="ECO:0000313" key="1">
    <source>
        <dbReference type="EMBL" id="CCC67143.1"/>
    </source>
</evidence>
<organism evidence="1 2">
    <name type="scientific">Naumovozyma castellii</name>
    <name type="common">Yeast</name>
    <name type="synonym">Saccharomyces castellii</name>
    <dbReference type="NCBI Taxonomy" id="27288"/>
    <lineage>
        <taxon>Eukaryota</taxon>
        <taxon>Fungi</taxon>
        <taxon>Dikarya</taxon>
        <taxon>Ascomycota</taxon>
        <taxon>Saccharomycotina</taxon>
        <taxon>Saccharomycetes</taxon>
        <taxon>Saccharomycetales</taxon>
        <taxon>Saccharomycetaceae</taxon>
        <taxon>Naumovozyma</taxon>
    </lineage>
</organism>
<dbReference type="OrthoDB" id="10008801at2759"/>
<dbReference type="RefSeq" id="XP_003673526.1">
    <property type="nucleotide sequence ID" value="XM_003673478.1"/>
</dbReference>
<dbReference type="InParanoid" id="G0V6P7"/>
<accession>G0V6P7</accession>
<gene>
    <name evidence="1" type="primary">NCAS0A05850</name>
    <name evidence="1" type="ordered locus">NCAS_0A05850</name>
</gene>
<evidence type="ECO:0000313" key="2">
    <source>
        <dbReference type="Proteomes" id="UP000001640"/>
    </source>
</evidence>
<protein>
    <submittedName>
        <fullName evidence="1">Uncharacterized protein</fullName>
    </submittedName>
</protein>
<reference evidence="1 2" key="1">
    <citation type="journal article" date="2011" name="Proc. Natl. Acad. Sci. U.S.A.">
        <title>Evolutionary erosion of yeast sex chromosomes by mating-type switching accidents.</title>
        <authorList>
            <person name="Gordon J.L."/>
            <person name="Armisen D."/>
            <person name="Proux-Wera E."/>
            <person name="Oheigeartaigh S.S."/>
            <person name="Byrne K.P."/>
            <person name="Wolfe K.H."/>
        </authorList>
    </citation>
    <scope>NUCLEOTIDE SEQUENCE [LARGE SCALE GENOMIC DNA]</scope>
    <source>
        <strain evidence="2">ATCC 76901 / BCRC 22586 / CBS 4309 / NBRC 1992 / NRRL Y-12630</strain>
    </source>
</reference>
<dbReference type="OMA" id="RAYAKSW"/>
<dbReference type="KEGG" id="ncs:NCAS_0A05850"/>
<dbReference type="eggNOG" id="ENOG502S3YH">
    <property type="taxonomic scope" value="Eukaryota"/>
</dbReference>
<dbReference type="EMBL" id="HE576752">
    <property type="protein sequence ID" value="CCC67143.1"/>
    <property type="molecule type" value="Genomic_DNA"/>
</dbReference>